<accession>A0A821P199</accession>
<evidence type="ECO:0000313" key="2">
    <source>
        <dbReference type="Proteomes" id="UP000663880"/>
    </source>
</evidence>
<sequence>MMPHYLKSHAITHLLIKEPLPPGAILPDAFHLLIDDDLLDLIVRETNSNAVRVGVADNVKRNSQINN</sequence>
<dbReference type="AlphaFoldDB" id="A0A821P199"/>
<gene>
    <name evidence="1" type="ORF">PMACD_LOCUS3165</name>
</gene>
<organism evidence="1 2">
    <name type="scientific">Pieris macdunnoughi</name>
    <dbReference type="NCBI Taxonomy" id="345717"/>
    <lineage>
        <taxon>Eukaryota</taxon>
        <taxon>Metazoa</taxon>
        <taxon>Ecdysozoa</taxon>
        <taxon>Arthropoda</taxon>
        <taxon>Hexapoda</taxon>
        <taxon>Insecta</taxon>
        <taxon>Pterygota</taxon>
        <taxon>Neoptera</taxon>
        <taxon>Endopterygota</taxon>
        <taxon>Lepidoptera</taxon>
        <taxon>Glossata</taxon>
        <taxon>Ditrysia</taxon>
        <taxon>Papilionoidea</taxon>
        <taxon>Pieridae</taxon>
        <taxon>Pierinae</taxon>
        <taxon>Pieris</taxon>
    </lineage>
</organism>
<dbReference type="EMBL" id="CAJOBZ010000005">
    <property type="protein sequence ID" value="CAF4796182.1"/>
    <property type="molecule type" value="Genomic_DNA"/>
</dbReference>
<evidence type="ECO:0000313" key="1">
    <source>
        <dbReference type="EMBL" id="CAF4796182.1"/>
    </source>
</evidence>
<name>A0A821P199_9NEOP</name>
<keyword evidence="2" id="KW-1185">Reference proteome</keyword>
<proteinExistence type="predicted"/>
<dbReference type="OrthoDB" id="118105at2759"/>
<reference evidence="1" key="1">
    <citation type="submission" date="2021-02" db="EMBL/GenBank/DDBJ databases">
        <authorList>
            <person name="Steward A R."/>
        </authorList>
    </citation>
    <scope>NUCLEOTIDE SEQUENCE</scope>
</reference>
<protein>
    <submittedName>
        <fullName evidence="1">Uncharacterized protein</fullName>
    </submittedName>
</protein>
<comment type="caution">
    <text evidence="1">The sequence shown here is derived from an EMBL/GenBank/DDBJ whole genome shotgun (WGS) entry which is preliminary data.</text>
</comment>
<dbReference type="Proteomes" id="UP000663880">
    <property type="component" value="Unassembled WGS sequence"/>
</dbReference>